<dbReference type="InterPro" id="IPR000182">
    <property type="entry name" value="GNAT_dom"/>
</dbReference>
<evidence type="ECO:0000313" key="4">
    <source>
        <dbReference type="Proteomes" id="UP000290637"/>
    </source>
</evidence>
<feature type="domain" description="N-acetyltransferase" evidence="2">
    <location>
        <begin position="1"/>
        <end position="100"/>
    </location>
</feature>
<evidence type="ECO:0000313" key="3">
    <source>
        <dbReference type="EMBL" id="QBE67551.1"/>
    </source>
</evidence>
<evidence type="ECO:0000256" key="1">
    <source>
        <dbReference type="ARBA" id="ARBA00022679"/>
    </source>
</evidence>
<accession>A0A4P6L750</accession>
<dbReference type="RefSeq" id="WP_130190654.1">
    <property type="nucleotide sequence ID" value="NZ_CP035913.1"/>
</dbReference>
<proteinExistence type="predicted"/>
<reference evidence="3 4" key="1">
    <citation type="submission" date="2019-02" db="EMBL/GenBank/DDBJ databases">
        <title>Draft Genome Sequences of Six Type Strains of the Genus Massilia.</title>
        <authorList>
            <person name="Miess H."/>
            <person name="Frediansyhah A."/>
            <person name="Gross H."/>
        </authorList>
    </citation>
    <scope>NUCLEOTIDE SEQUENCE [LARGE SCALE GENOMIC DNA]</scope>
    <source>
        <strain evidence="3 4">DSM 17473</strain>
    </source>
</reference>
<dbReference type="Proteomes" id="UP000290637">
    <property type="component" value="Chromosome"/>
</dbReference>
<dbReference type="GO" id="GO:0008080">
    <property type="term" value="F:N-acetyltransferase activity"/>
    <property type="evidence" value="ECO:0007669"/>
    <property type="project" value="InterPro"/>
</dbReference>
<evidence type="ECO:0000259" key="2">
    <source>
        <dbReference type="PROSITE" id="PS51186"/>
    </source>
</evidence>
<dbReference type="OrthoDB" id="9789605at2"/>
<dbReference type="EMBL" id="CP035913">
    <property type="protein sequence ID" value="QBE67551.1"/>
    <property type="molecule type" value="Genomic_DNA"/>
</dbReference>
<dbReference type="InterPro" id="IPR050769">
    <property type="entry name" value="NAT_camello-type"/>
</dbReference>
<name>A0A4P6L750_9BURK</name>
<dbReference type="PANTHER" id="PTHR13947">
    <property type="entry name" value="GNAT FAMILY N-ACETYLTRANSFERASE"/>
    <property type="match status" value="1"/>
</dbReference>
<dbReference type="InterPro" id="IPR016181">
    <property type="entry name" value="Acyl_CoA_acyltransferase"/>
</dbReference>
<dbReference type="PANTHER" id="PTHR13947:SF37">
    <property type="entry name" value="LD18367P"/>
    <property type="match status" value="1"/>
</dbReference>
<gene>
    <name evidence="3" type="ORF">EWM63_27920</name>
</gene>
<protein>
    <submittedName>
        <fullName evidence="3">GNAT family N-acetyltransferase</fullName>
    </submittedName>
</protein>
<dbReference type="Pfam" id="PF13508">
    <property type="entry name" value="Acetyltransf_7"/>
    <property type="match status" value="1"/>
</dbReference>
<keyword evidence="4" id="KW-1185">Reference proteome</keyword>
<dbReference type="AlphaFoldDB" id="A0A4P6L750"/>
<dbReference type="PROSITE" id="PS51186">
    <property type="entry name" value="GNAT"/>
    <property type="match status" value="1"/>
</dbReference>
<dbReference type="Gene3D" id="3.40.630.30">
    <property type="match status" value="1"/>
</dbReference>
<dbReference type="KEGG" id="plue:EWM63_27920"/>
<dbReference type="SUPFAM" id="SSF55729">
    <property type="entry name" value="Acyl-CoA N-acyltransferases (Nat)"/>
    <property type="match status" value="1"/>
</dbReference>
<sequence length="107" mass="12041">MTAFGESTVLVLDDKEVLGFVALYSNQLRAVFVRRDVRGKGMGQALLDAARSQTGREMILNVAKPNIRAQRFCTRNGFRAVGEVARMYRSTEIKYIQMRSSYASPEC</sequence>
<dbReference type="CDD" id="cd04301">
    <property type="entry name" value="NAT_SF"/>
    <property type="match status" value="1"/>
</dbReference>
<keyword evidence="1 3" id="KW-0808">Transferase</keyword>
<organism evidence="3 4">
    <name type="scientific">Pseudoduganella lutea</name>
    <dbReference type="NCBI Taxonomy" id="321985"/>
    <lineage>
        <taxon>Bacteria</taxon>
        <taxon>Pseudomonadati</taxon>
        <taxon>Pseudomonadota</taxon>
        <taxon>Betaproteobacteria</taxon>
        <taxon>Burkholderiales</taxon>
        <taxon>Oxalobacteraceae</taxon>
        <taxon>Telluria group</taxon>
        <taxon>Pseudoduganella</taxon>
    </lineage>
</organism>